<organism evidence="1 2">
    <name type="scientific">Domibacillus iocasae</name>
    <dbReference type="NCBI Taxonomy" id="1714016"/>
    <lineage>
        <taxon>Bacteria</taxon>
        <taxon>Bacillati</taxon>
        <taxon>Bacillota</taxon>
        <taxon>Bacilli</taxon>
        <taxon>Bacillales</taxon>
        <taxon>Bacillaceae</taxon>
        <taxon>Domibacillus</taxon>
    </lineage>
</organism>
<dbReference type="Proteomes" id="UP000095658">
    <property type="component" value="Unassembled WGS sequence"/>
</dbReference>
<evidence type="ECO:0000313" key="2">
    <source>
        <dbReference type="Proteomes" id="UP000095658"/>
    </source>
</evidence>
<proteinExistence type="predicted"/>
<reference evidence="1 2" key="1">
    <citation type="submission" date="2016-06" db="EMBL/GenBank/DDBJ databases">
        <title>Domibacillus iocasae genome sequencing.</title>
        <authorList>
            <person name="Verma A."/>
            <person name="Pal Y."/>
            <person name="Ojha A.K."/>
            <person name="Krishnamurthi S."/>
        </authorList>
    </citation>
    <scope>NUCLEOTIDE SEQUENCE [LARGE SCALE GENOMIC DNA]</scope>
    <source>
        <strain evidence="1 2">DSM 29979</strain>
    </source>
</reference>
<sequence length="153" mass="17297">MIQPGMPEDIVNLLNGKDLETKQTEAMMLLSVGEDMWPHTAMISVGEIISLNHKEVRLALWPGTATISNILRTGKATLVVVLAEQVHYLRLSLQKLPLIEHAKHVRERFSGTILFVKTDKAKYADITSGIKIQLKDSHHVIQRWNEVLDELVK</sequence>
<evidence type="ECO:0008006" key="3">
    <source>
        <dbReference type="Google" id="ProtNLM"/>
    </source>
</evidence>
<dbReference type="Gene3D" id="2.30.110.10">
    <property type="entry name" value="Electron Transport, Fmn-binding Protein, Chain A"/>
    <property type="match status" value="1"/>
</dbReference>
<protein>
    <recommendedName>
        <fullName evidence="3">Pyridoxamine 5'-phosphate oxidase putative domain-containing protein</fullName>
    </recommendedName>
</protein>
<dbReference type="AlphaFoldDB" id="A0A1E7DLC8"/>
<comment type="caution">
    <text evidence="1">The sequence shown here is derived from an EMBL/GenBank/DDBJ whole genome shotgun (WGS) entry which is preliminary data.</text>
</comment>
<dbReference type="EMBL" id="MAMP01000025">
    <property type="protein sequence ID" value="OES43478.1"/>
    <property type="molecule type" value="Genomic_DNA"/>
</dbReference>
<dbReference type="RefSeq" id="WP_069939915.1">
    <property type="nucleotide sequence ID" value="NZ_MAMP01000025.1"/>
</dbReference>
<accession>A0A1E7DLC8</accession>
<keyword evidence="2" id="KW-1185">Reference proteome</keyword>
<dbReference type="OrthoDB" id="6518717at2"/>
<dbReference type="InterPro" id="IPR012349">
    <property type="entry name" value="Split_barrel_FMN-bd"/>
</dbReference>
<gene>
    <name evidence="1" type="ORF">BA724_13740</name>
</gene>
<name>A0A1E7DLC8_9BACI</name>
<dbReference type="STRING" id="1714016.BA724_13740"/>
<evidence type="ECO:0000313" key="1">
    <source>
        <dbReference type="EMBL" id="OES43478.1"/>
    </source>
</evidence>